<accession>A0ABX1U1E8</accession>
<protein>
    <submittedName>
        <fullName evidence="3">AarF/ABC1/UbiB kinase family protein</fullName>
    </submittedName>
</protein>
<dbReference type="InterPro" id="IPR050154">
    <property type="entry name" value="UbiB_kinase"/>
</dbReference>
<keyword evidence="3" id="KW-0808">Transferase</keyword>
<comment type="similarity">
    <text evidence="1">Belongs to the protein kinase superfamily. ADCK protein kinase family.</text>
</comment>
<dbReference type="InterPro" id="IPR004147">
    <property type="entry name" value="ABC1_dom"/>
</dbReference>
<organism evidence="3 4">
    <name type="scientific">Candidatus Accumulibacter phosphatis</name>
    <dbReference type="NCBI Taxonomy" id="327160"/>
    <lineage>
        <taxon>Bacteria</taxon>
        <taxon>Pseudomonadati</taxon>
        <taxon>Pseudomonadota</taxon>
        <taxon>Betaproteobacteria</taxon>
        <taxon>Candidatus Accumulibacter</taxon>
    </lineage>
</organism>
<keyword evidence="4" id="KW-1185">Reference proteome</keyword>
<dbReference type="EMBL" id="SPMY01000052">
    <property type="protein sequence ID" value="NMQ29303.1"/>
    <property type="molecule type" value="Genomic_DNA"/>
</dbReference>
<dbReference type="Pfam" id="PF03109">
    <property type="entry name" value="ABC1"/>
    <property type="match status" value="1"/>
</dbReference>
<sequence length="529" mass="57593">MTLHSNIDQHSGALALLLPLTELLPENYAQYRPLLADGLAFFLQRLSPVRQQAIVAAQIELPRSASRERRVISLFRLCPTLHKLGQVVAHDRRLSADLRQRLQELETLAPTDSLAAVQPLLDREVGPVAGLQLGQETIAEGSVAVVVPFVWQQAQDAAPQRGVFKVLRPGVQERLEEELAIWPLLGTFLEERCAHHGLPVLDYANTLETVARLLANEVRLDQEQEHLRQAADFYAASPDILIPRLFPFCTPLVTAMERVDGCKVTHQDLPAAEMRQRAERVIRALLAQPFWGSGETGAMFHADPHAGNLLATPDGRLAIIDWALTTRLTKAQCEAVVQLGLGAVTLNETRVCRAIAALGQVVDEARVRLAVGAAIEQVRAGRFPGFDWMTSLLDSLAASSAVRFPEEIALFRKALLTLSGVAADVSEHMAIDRVLVRHGAGSFLQGLLRRPWAWADSRAVGGHLSTVDLVGLCVDLPATTLRFLAGDRSGSGGLAGRHAVHPGAEPSKRSVEGVSCERGLWLCKAEGLQ</sequence>
<dbReference type="InterPro" id="IPR011009">
    <property type="entry name" value="Kinase-like_dom_sf"/>
</dbReference>
<comment type="caution">
    <text evidence="3">The sequence shown here is derived from an EMBL/GenBank/DDBJ whole genome shotgun (WGS) entry which is preliminary data.</text>
</comment>
<dbReference type="PANTHER" id="PTHR10566:SF113">
    <property type="entry name" value="PROTEIN ACTIVITY OF BC1 COMPLEX KINASE 7, CHLOROPLASTIC"/>
    <property type="match status" value="1"/>
</dbReference>
<dbReference type="Proteomes" id="UP000749010">
    <property type="component" value="Unassembled WGS sequence"/>
</dbReference>
<evidence type="ECO:0000313" key="3">
    <source>
        <dbReference type="EMBL" id="NMQ29303.1"/>
    </source>
</evidence>
<proteinExistence type="inferred from homology"/>
<reference evidence="3 4" key="1">
    <citation type="submission" date="2019-03" db="EMBL/GenBank/DDBJ databases">
        <title>Metabolic reconstructions from genomes of highly enriched 'Candidatus Accumulibacter' and 'Candidatus Competibacter' bioreactor populations.</title>
        <authorList>
            <person name="Annavajhala M.K."/>
            <person name="Welles L."/>
            <person name="Abbas B."/>
            <person name="Sorokin D."/>
            <person name="Park H."/>
            <person name="Van Loosdrecht M."/>
            <person name="Chandran K."/>
        </authorList>
    </citation>
    <scope>NUCLEOTIDE SEQUENCE [LARGE SCALE GENOMIC DNA]</scope>
    <source>
        <strain evidence="3 4">SBR_S</strain>
    </source>
</reference>
<evidence type="ECO:0000259" key="2">
    <source>
        <dbReference type="Pfam" id="PF03109"/>
    </source>
</evidence>
<name>A0ABX1U1E8_9PROT</name>
<dbReference type="GO" id="GO:0016301">
    <property type="term" value="F:kinase activity"/>
    <property type="evidence" value="ECO:0007669"/>
    <property type="project" value="UniProtKB-KW"/>
</dbReference>
<dbReference type="SUPFAM" id="SSF56112">
    <property type="entry name" value="Protein kinase-like (PK-like)"/>
    <property type="match status" value="1"/>
</dbReference>
<gene>
    <name evidence="3" type="ORF">E4Q23_16955</name>
</gene>
<evidence type="ECO:0000313" key="4">
    <source>
        <dbReference type="Proteomes" id="UP000749010"/>
    </source>
</evidence>
<feature type="domain" description="ABC1 atypical kinase-like" evidence="2">
    <location>
        <begin position="155"/>
        <end position="352"/>
    </location>
</feature>
<dbReference type="RefSeq" id="WP_169067762.1">
    <property type="nucleotide sequence ID" value="NZ_SPMY01000052.1"/>
</dbReference>
<dbReference type="PANTHER" id="PTHR10566">
    <property type="entry name" value="CHAPERONE-ACTIVITY OF BC1 COMPLEX CABC1 -RELATED"/>
    <property type="match status" value="1"/>
</dbReference>
<keyword evidence="3" id="KW-0418">Kinase</keyword>
<evidence type="ECO:0000256" key="1">
    <source>
        <dbReference type="ARBA" id="ARBA00009670"/>
    </source>
</evidence>